<dbReference type="FunFam" id="3.40.50.720:FF:000121">
    <property type="entry name" value="Prostaglandin reductase 2"/>
    <property type="match status" value="1"/>
</dbReference>
<comment type="catalytic activity">
    <reaction evidence="29">
        <text>20-hydroxy-leukotriene B4 + NADP(+) = 12-oxo-20-hydroxy-leukotriene B4 + NADPH + H(+)</text>
        <dbReference type="Rhea" id="RHEA:51208"/>
        <dbReference type="ChEBI" id="CHEBI:15378"/>
        <dbReference type="ChEBI" id="CHEBI:57460"/>
        <dbReference type="ChEBI" id="CHEBI:57783"/>
        <dbReference type="ChEBI" id="CHEBI:58349"/>
        <dbReference type="ChEBI" id="CHEBI:133346"/>
    </reaction>
    <physiologicalReaction direction="left-to-right" evidence="29">
        <dbReference type="Rhea" id="RHEA:51209"/>
    </physiologicalReaction>
</comment>
<comment type="catalytic activity">
    <reaction evidence="28">
        <text>4-hydroxynonanal + NADP(+) = (E)-4-hydroxynon-2-enal + NADPH + H(+)</text>
        <dbReference type="Rhea" id="RHEA:64736"/>
        <dbReference type="ChEBI" id="CHEBI:15378"/>
        <dbReference type="ChEBI" id="CHEBI:57783"/>
        <dbReference type="ChEBI" id="CHEBI:58349"/>
        <dbReference type="ChEBI" id="CHEBI:58968"/>
        <dbReference type="ChEBI" id="CHEBI:156112"/>
    </reaction>
    <physiologicalReaction direction="right-to-left" evidence="28">
        <dbReference type="Rhea" id="RHEA:64738"/>
    </physiologicalReaction>
</comment>
<protein>
    <recommendedName>
        <fullName evidence="6">Prostaglandin reductase 1</fullName>
        <ecNumber evidence="4">1.3.1.48</ecNumber>
        <ecNumber evidence="5">1.3.1.74</ecNumber>
    </recommendedName>
    <alternativeName>
        <fullName evidence="19">15-oxoprostaglandin 13-reductase</fullName>
    </alternativeName>
    <alternativeName>
        <fullName evidence="17">Dithiolethione-inducible gene 1 protein</fullName>
    </alternativeName>
    <alternativeName>
        <fullName evidence="16">Leukotriene B4 12-hydroxydehydrogenase</fullName>
    </alternativeName>
    <alternativeName>
        <fullName evidence="18">NAD(P)H-dependent alkenal/one oxidoreductase</fullName>
    </alternativeName>
</protein>
<dbReference type="PANTHER" id="PTHR43205">
    <property type="entry name" value="PROSTAGLANDIN REDUCTASE"/>
    <property type="match status" value="1"/>
</dbReference>
<evidence type="ECO:0000256" key="4">
    <source>
        <dbReference type="ARBA" id="ARBA00011981"/>
    </source>
</evidence>
<keyword evidence="9" id="KW-0597">Phosphoprotein</keyword>
<dbReference type="CDD" id="cd08294">
    <property type="entry name" value="leukotriene_B4_DH_like"/>
    <property type="match status" value="1"/>
</dbReference>
<evidence type="ECO:0000256" key="30">
    <source>
        <dbReference type="ARBA" id="ARBA00048953"/>
    </source>
</evidence>
<evidence type="ECO:0000256" key="28">
    <source>
        <dbReference type="ARBA" id="ARBA00048387"/>
    </source>
</evidence>
<evidence type="ECO:0000256" key="6">
    <source>
        <dbReference type="ARBA" id="ARBA00020651"/>
    </source>
</evidence>
<name>A0A1L8DAY9_9DIPT</name>
<dbReference type="GO" id="GO:0032440">
    <property type="term" value="F:2-alkenal reductase [NAD(P)H] activity"/>
    <property type="evidence" value="ECO:0007669"/>
    <property type="project" value="UniProtKB-EC"/>
</dbReference>
<dbReference type="InterPro" id="IPR013149">
    <property type="entry name" value="ADH-like_C"/>
</dbReference>
<evidence type="ECO:0000256" key="20">
    <source>
        <dbReference type="ARBA" id="ARBA00047461"/>
    </source>
</evidence>
<evidence type="ECO:0000256" key="1">
    <source>
        <dbReference type="ARBA" id="ARBA00004496"/>
    </source>
</evidence>
<comment type="catalytic activity">
    <reaction evidence="22">
        <text>pentan-2-one + NADP(+) = (E)-pent-3-en-2-one + NADPH + H(+)</text>
        <dbReference type="Rhea" id="RHEA:50788"/>
        <dbReference type="ChEBI" id="CHEBI:15378"/>
        <dbReference type="ChEBI" id="CHEBI:16472"/>
        <dbReference type="ChEBI" id="CHEBI:57783"/>
        <dbReference type="ChEBI" id="CHEBI:58349"/>
        <dbReference type="ChEBI" id="CHEBI:145276"/>
    </reaction>
    <physiologicalReaction direction="right-to-left" evidence="22">
        <dbReference type="Rhea" id="RHEA:50790"/>
    </physiologicalReaction>
</comment>
<dbReference type="Pfam" id="PF00107">
    <property type="entry name" value="ADH_zinc_N"/>
    <property type="match status" value="1"/>
</dbReference>
<comment type="subunit">
    <text evidence="3">Monomer or homodimer.</text>
</comment>
<dbReference type="EC" id="1.3.1.48" evidence="4"/>
<evidence type="ECO:0000256" key="23">
    <source>
        <dbReference type="ARBA" id="ARBA00047871"/>
    </source>
</evidence>
<dbReference type="SUPFAM" id="SSF50129">
    <property type="entry name" value="GroES-like"/>
    <property type="match status" value="2"/>
</dbReference>
<dbReference type="EC" id="1.3.1.74" evidence="5"/>
<dbReference type="InterPro" id="IPR014190">
    <property type="entry name" value="PTGR1"/>
</dbReference>
<dbReference type="Gene3D" id="3.40.50.720">
    <property type="entry name" value="NAD(P)-binding Rossmann-like Domain"/>
    <property type="match status" value="1"/>
</dbReference>
<dbReference type="InterPro" id="IPR045010">
    <property type="entry name" value="MDR_fam"/>
</dbReference>
<dbReference type="InterPro" id="IPR041694">
    <property type="entry name" value="ADH_N_2"/>
</dbReference>
<evidence type="ECO:0000256" key="16">
    <source>
        <dbReference type="ARBA" id="ARBA00031851"/>
    </source>
</evidence>
<evidence type="ECO:0000256" key="32">
    <source>
        <dbReference type="ARBA" id="ARBA00049070"/>
    </source>
</evidence>
<keyword evidence="12" id="KW-0007">Acetylation</keyword>
<dbReference type="GO" id="GO:0047522">
    <property type="term" value="F:15-oxoprostaglandin 13-reductase [NAD(P)+] activity"/>
    <property type="evidence" value="ECO:0007669"/>
    <property type="project" value="UniProtKB-EC"/>
</dbReference>
<reference evidence="36" key="1">
    <citation type="submission" date="2016-12" db="EMBL/GenBank/DDBJ databases">
        <title>An insight into the sialome and mialome of the sand fly, Nyssomyia neivai.</title>
        <authorList>
            <person name="Sebastian V."/>
            <person name="Goulart T.M."/>
            <person name="Oliveira W."/>
            <person name="Calvo E."/>
            <person name="Oliveira L.F."/>
            <person name="Pinto M.C."/>
            <person name="Rosselino A.M."/>
            <person name="Ribeiro J.M."/>
        </authorList>
    </citation>
    <scope>NUCLEOTIDE SEQUENCE</scope>
</reference>
<keyword evidence="10" id="KW-0276">Fatty acid metabolism</keyword>
<keyword evidence="15" id="KW-0379">Hydroxylation</keyword>
<evidence type="ECO:0000256" key="8">
    <source>
        <dbReference type="ARBA" id="ARBA00022501"/>
    </source>
</evidence>
<evidence type="ECO:0000256" key="2">
    <source>
        <dbReference type="ARBA" id="ARBA00010460"/>
    </source>
</evidence>
<comment type="catalytic activity">
    <reaction evidence="33">
        <text>an n-alkanal + NADP(+) = an alk-2-enal + NADPH + H(+)</text>
        <dbReference type="Rhea" id="RHEA:13737"/>
        <dbReference type="ChEBI" id="CHEBI:12834"/>
        <dbReference type="ChEBI" id="CHEBI:13757"/>
        <dbReference type="ChEBI" id="CHEBI:15378"/>
        <dbReference type="ChEBI" id="CHEBI:57783"/>
        <dbReference type="ChEBI" id="CHEBI:58349"/>
        <dbReference type="EC" id="1.3.1.74"/>
    </reaction>
    <physiologicalReaction direction="right-to-left" evidence="33">
        <dbReference type="Rhea" id="RHEA:13739"/>
    </physiologicalReaction>
</comment>
<dbReference type="Pfam" id="PF16884">
    <property type="entry name" value="ADH_N_2"/>
    <property type="match status" value="1"/>
</dbReference>
<evidence type="ECO:0000256" key="26">
    <source>
        <dbReference type="ARBA" id="ARBA00048066"/>
    </source>
</evidence>
<evidence type="ECO:0000256" key="14">
    <source>
        <dbReference type="ARBA" id="ARBA00023098"/>
    </source>
</evidence>
<dbReference type="SMART" id="SM00829">
    <property type="entry name" value="PKS_ER"/>
    <property type="match status" value="1"/>
</dbReference>
<dbReference type="PANTHER" id="PTHR43205:SF7">
    <property type="entry name" value="PROSTAGLANDIN REDUCTASE 1"/>
    <property type="match status" value="1"/>
</dbReference>
<evidence type="ECO:0000256" key="13">
    <source>
        <dbReference type="ARBA" id="ARBA00023002"/>
    </source>
</evidence>
<comment type="catalytic activity">
    <reaction evidence="24">
        <text>13,14-dihydro-15-oxo-prostaglandin F1alpha + NADP(+) = 15-oxoprostaglandin F1alpha + NADPH + H(+)</text>
        <dbReference type="Rhea" id="RHEA:50592"/>
        <dbReference type="ChEBI" id="CHEBI:15378"/>
        <dbReference type="ChEBI" id="CHEBI:57783"/>
        <dbReference type="ChEBI" id="CHEBI:58349"/>
        <dbReference type="ChEBI" id="CHEBI:79072"/>
        <dbReference type="ChEBI" id="CHEBI:133411"/>
    </reaction>
    <physiologicalReaction direction="right-to-left" evidence="24">
        <dbReference type="Rhea" id="RHEA:50594"/>
    </physiologicalReaction>
</comment>
<accession>A0A1L8DAY9</accession>
<dbReference type="InterPro" id="IPR020843">
    <property type="entry name" value="ER"/>
</dbReference>
<dbReference type="AlphaFoldDB" id="A0A1L8DAY9"/>
<dbReference type="GO" id="GO:0005737">
    <property type="term" value="C:cytoplasm"/>
    <property type="evidence" value="ECO:0007669"/>
    <property type="project" value="UniProtKB-SubCell"/>
</dbReference>
<evidence type="ECO:0000256" key="21">
    <source>
        <dbReference type="ARBA" id="ARBA00047617"/>
    </source>
</evidence>
<evidence type="ECO:0000256" key="10">
    <source>
        <dbReference type="ARBA" id="ARBA00022832"/>
    </source>
</evidence>
<evidence type="ECO:0000256" key="19">
    <source>
        <dbReference type="ARBA" id="ARBA00033119"/>
    </source>
</evidence>
<keyword evidence="8" id="KW-0644">Prostaglandin metabolism</keyword>
<comment type="catalytic activity">
    <reaction evidence="23">
        <text>leukotriene B4 + NADP(+) = 12-oxo-leukotriene B4 + NADPH + H(+)</text>
        <dbReference type="Rhea" id="RHEA:50608"/>
        <dbReference type="ChEBI" id="CHEBI:15378"/>
        <dbReference type="ChEBI" id="CHEBI:57461"/>
        <dbReference type="ChEBI" id="CHEBI:57783"/>
        <dbReference type="ChEBI" id="CHEBI:58349"/>
        <dbReference type="ChEBI" id="CHEBI:133309"/>
    </reaction>
    <physiologicalReaction direction="left-to-right" evidence="23">
        <dbReference type="Rhea" id="RHEA:50609"/>
    </physiologicalReaction>
</comment>
<evidence type="ECO:0000256" key="22">
    <source>
        <dbReference type="ARBA" id="ARBA00047742"/>
    </source>
</evidence>
<evidence type="ECO:0000256" key="11">
    <source>
        <dbReference type="ARBA" id="ARBA00022857"/>
    </source>
</evidence>
<evidence type="ECO:0000259" key="35">
    <source>
        <dbReference type="SMART" id="SM00829"/>
    </source>
</evidence>
<evidence type="ECO:0000256" key="5">
    <source>
        <dbReference type="ARBA" id="ARBA00012410"/>
    </source>
</evidence>
<feature type="domain" description="Enoyl reductase (ER)" evidence="35">
    <location>
        <begin position="37"/>
        <end position="354"/>
    </location>
</feature>
<evidence type="ECO:0000256" key="12">
    <source>
        <dbReference type="ARBA" id="ARBA00022990"/>
    </source>
</evidence>
<comment type="catalytic activity">
    <reaction evidence="21">
        <text>decanal + NADP(+) = (2E)-decenal + NADPH + H(+)</text>
        <dbReference type="Rhea" id="RHEA:50612"/>
        <dbReference type="ChEBI" id="CHEBI:15378"/>
        <dbReference type="ChEBI" id="CHEBI:31457"/>
        <dbReference type="ChEBI" id="CHEBI:57783"/>
        <dbReference type="ChEBI" id="CHEBI:58349"/>
        <dbReference type="ChEBI" id="CHEBI:133455"/>
    </reaction>
    <physiologicalReaction direction="right-to-left" evidence="21">
        <dbReference type="Rhea" id="RHEA:50614"/>
    </physiologicalReaction>
</comment>
<comment type="subcellular location">
    <subcellularLocation>
        <location evidence="1">Cytoplasm</location>
    </subcellularLocation>
</comment>
<evidence type="ECO:0000256" key="34">
    <source>
        <dbReference type="ARBA" id="ARBA00049368"/>
    </source>
</evidence>
<dbReference type="InterPro" id="IPR011032">
    <property type="entry name" value="GroES-like_sf"/>
</dbReference>
<dbReference type="Gene3D" id="3.90.180.10">
    <property type="entry name" value="Medium-chain alcohol dehydrogenases, catalytic domain"/>
    <property type="match status" value="1"/>
</dbReference>
<evidence type="ECO:0000256" key="7">
    <source>
        <dbReference type="ARBA" id="ARBA00022490"/>
    </source>
</evidence>
<comment type="catalytic activity">
    <reaction evidence="30">
        <text>6-trans-leukotriene B4 + NADP(+) = 12-oxo-(5S)-hydroxy-(6E,8E,10E,14Z)-eicosatetraenoate + NADPH + H(+)</text>
        <dbReference type="Rhea" id="RHEA:51204"/>
        <dbReference type="ChEBI" id="CHEBI:15378"/>
        <dbReference type="ChEBI" id="CHEBI:57783"/>
        <dbReference type="ChEBI" id="CHEBI:58349"/>
        <dbReference type="ChEBI" id="CHEBI:90723"/>
        <dbReference type="ChEBI" id="CHEBI:133974"/>
    </reaction>
    <physiologicalReaction direction="left-to-right" evidence="30">
        <dbReference type="Rhea" id="RHEA:51205"/>
    </physiologicalReaction>
</comment>
<dbReference type="GO" id="GO:0006693">
    <property type="term" value="P:prostaglandin metabolic process"/>
    <property type="evidence" value="ECO:0007669"/>
    <property type="project" value="UniProtKB-KW"/>
</dbReference>
<comment type="catalytic activity">
    <reaction evidence="25">
        <text>dodecanal + NADP(+) = (2E)-dodecenal + NADPH + H(+)</text>
        <dbReference type="Rhea" id="RHEA:50784"/>
        <dbReference type="ChEBI" id="CHEBI:15378"/>
        <dbReference type="ChEBI" id="CHEBI:27836"/>
        <dbReference type="ChEBI" id="CHEBI:57783"/>
        <dbReference type="ChEBI" id="CHEBI:58349"/>
        <dbReference type="ChEBI" id="CHEBI:133741"/>
    </reaction>
    <physiologicalReaction direction="right-to-left" evidence="25">
        <dbReference type="Rhea" id="RHEA:50786"/>
    </physiologicalReaction>
</comment>
<keyword evidence="14" id="KW-0443">Lipid metabolism</keyword>
<comment type="catalytic activity">
    <reaction evidence="27">
        <text>13,14-dihydro-15-oxo-PGF2alpha + NADP(+) = 15-oxoprostaglandin F2alpha + NADPH + H(+)</text>
        <dbReference type="Rhea" id="RHEA:50588"/>
        <dbReference type="ChEBI" id="CHEBI:15378"/>
        <dbReference type="ChEBI" id="CHEBI:57783"/>
        <dbReference type="ChEBI" id="CHEBI:58349"/>
        <dbReference type="ChEBI" id="CHEBI:133374"/>
        <dbReference type="ChEBI" id="CHEBI:133409"/>
    </reaction>
    <physiologicalReaction direction="right-to-left" evidence="27">
        <dbReference type="Rhea" id="RHEA:50590"/>
    </physiologicalReaction>
</comment>
<comment type="catalytic activity">
    <reaction evidence="31">
        <text>(5S,12S)-dihydroxy-(6E,10E,12E,14Z)-eicosatetraenoate + NADP(+) = 12-oxo-(5S)-hydroxy-(6E,8E,10E,14Z)-eicosatetraenoate + NADPH + H(+)</text>
        <dbReference type="Rhea" id="RHEA:51212"/>
        <dbReference type="ChEBI" id="CHEBI:15378"/>
        <dbReference type="ChEBI" id="CHEBI:57783"/>
        <dbReference type="ChEBI" id="CHEBI:58349"/>
        <dbReference type="ChEBI" id="CHEBI:133974"/>
        <dbReference type="ChEBI" id="CHEBI:133975"/>
    </reaction>
    <physiologicalReaction direction="left-to-right" evidence="31">
        <dbReference type="Rhea" id="RHEA:51213"/>
    </physiologicalReaction>
</comment>
<comment type="catalytic activity">
    <reaction evidence="20">
        <text>octanal + NADP(+) = (2E)-octenal + NADPH + H(+)</text>
        <dbReference type="Rhea" id="RHEA:50780"/>
        <dbReference type="ChEBI" id="CHEBI:15378"/>
        <dbReference type="ChEBI" id="CHEBI:17935"/>
        <dbReference type="ChEBI" id="CHEBI:57783"/>
        <dbReference type="ChEBI" id="CHEBI:58349"/>
        <dbReference type="ChEBI" id="CHEBI:61748"/>
    </reaction>
    <physiologicalReaction direction="right-to-left" evidence="20">
        <dbReference type="Rhea" id="RHEA:50782"/>
    </physiologicalReaction>
</comment>
<evidence type="ECO:0000256" key="15">
    <source>
        <dbReference type="ARBA" id="ARBA00023278"/>
    </source>
</evidence>
<comment type="catalytic activity">
    <reaction evidence="32">
        <text>13,14-dihydro-15-oxo-prostaglandin E1 + NADP(+) = 15-oxoprostaglandin E1 + NADPH + H(+)</text>
        <dbReference type="Rhea" id="RHEA:50584"/>
        <dbReference type="ChEBI" id="CHEBI:15378"/>
        <dbReference type="ChEBI" id="CHEBI:57401"/>
        <dbReference type="ChEBI" id="CHEBI:57783"/>
        <dbReference type="ChEBI" id="CHEBI:58349"/>
        <dbReference type="ChEBI" id="CHEBI:133408"/>
    </reaction>
    <physiologicalReaction direction="right-to-left" evidence="32">
        <dbReference type="Rhea" id="RHEA:50586"/>
    </physiologicalReaction>
</comment>
<keyword evidence="11" id="KW-0521">NADP</keyword>
<sequence>MTWLFRPLFTVRAYVRNFSTKLEMQSRVFKFAKRYEGVPKTTDFDLKIEDVKALEENEILCEGKYWSVDPYMRVYMDSHPVGVTMIGGQVAKVIETKHPKFPVNSWIFAYFGWRTHTVVNPDKVPEDAQFRSLPELGTLSPSLALGNLGMPGNTAYFGLMELCQPKSGETVVVSGAAGAVGSAVGQIAKIKGCRVVGIAGGTQKCSWLRKEMGFDATIDYKTENVRKALKECAPKGVDCYFDNVGGEISSAVISNMNLFGRIAVCGAISSYNDDVKSWPKVPHVQPEFVFKQLKMEGFIVTRWLHRWMEGILQIKEWMKEGKIKNPETFTEGFENLPRAFIEMLEGKNVGKAIVRAKM</sequence>
<comment type="similarity">
    <text evidence="2">Belongs to the NADP-dependent oxidoreductase L4BD family.</text>
</comment>
<evidence type="ECO:0000256" key="9">
    <source>
        <dbReference type="ARBA" id="ARBA00022553"/>
    </source>
</evidence>
<evidence type="ECO:0000256" key="31">
    <source>
        <dbReference type="ARBA" id="ARBA00049068"/>
    </source>
</evidence>
<evidence type="ECO:0000256" key="29">
    <source>
        <dbReference type="ARBA" id="ARBA00048591"/>
    </source>
</evidence>
<evidence type="ECO:0000256" key="33">
    <source>
        <dbReference type="ARBA" id="ARBA00049179"/>
    </source>
</evidence>
<evidence type="ECO:0000256" key="3">
    <source>
        <dbReference type="ARBA" id="ARBA00011852"/>
    </source>
</evidence>
<evidence type="ECO:0000256" key="27">
    <source>
        <dbReference type="ARBA" id="ARBA00048290"/>
    </source>
</evidence>
<dbReference type="SUPFAM" id="SSF51735">
    <property type="entry name" value="NAD(P)-binding Rossmann-fold domains"/>
    <property type="match status" value="1"/>
</dbReference>
<proteinExistence type="inferred from homology"/>
<evidence type="ECO:0000256" key="25">
    <source>
        <dbReference type="ARBA" id="ARBA00047903"/>
    </source>
</evidence>
<comment type="catalytic activity">
    <reaction evidence="34">
        <text>hexanal + NADP(+) = (E)-hex-2-enal + NADPH + H(+)</text>
        <dbReference type="Rhea" id="RHEA:50776"/>
        <dbReference type="ChEBI" id="CHEBI:15378"/>
        <dbReference type="ChEBI" id="CHEBI:28913"/>
        <dbReference type="ChEBI" id="CHEBI:57783"/>
        <dbReference type="ChEBI" id="CHEBI:58349"/>
        <dbReference type="ChEBI" id="CHEBI:88528"/>
    </reaction>
    <physiologicalReaction direction="right-to-left" evidence="34">
        <dbReference type="Rhea" id="RHEA:50778"/>
    </physiologicalReaction>
</comment>
<evidence type="ECO:0000256" key="24">
    <source>
        <dbReference type="ARBA" id="ARBA00047878"/>
    </source>
</evidence>
<keyword evidence="13" id="KW-0560">Oxidoreductase</keyword>
<evidence type="ECO:0000256" key="18">
    <source>
        <dbReference type="ARBA" id="ARBA00032297"/>
    </source>
</evidence>
<organism evidence="36">
    <name type="scientific">Nyssomyia neivai</name>
    <dbReference type="NCBI Taxonomy" id="330878"/>
    <lineage>
        <taxon>Eukaryota</taxon>
        <taxon>Metazoa</taxon>
        <taxon>Ecdysozoa</taxon>
        <taxon>Arthropoda</taxon>
        <taxon>Hexapoda</taxon>
        <taxon>Insecta</taxon>
        <taxon>Pterygota</taxon>
        <taxon>Neoptera</taxon>
        <taxon>Endopterygota</taxon>
        <taxon>Diptera</taxon>
        <taxon>Nematocera</taxon>
        <taxon>Psychodoidea</taxon>
        <taxon>Psychodidae</taxon>
        <taxon>Nyssomyia</taxon>
    </lineage>
</organism>
<dbReference type="InterPro" id="IPR036291">
    <property type="entry name" value="NAD(P)-bd_dom_sf"/>
</dbReference>
<evidence type="ECO:0000313" key="36">
    <source>
        <dbReference type="EMBL" id="JAV03545.1"/>
    </source>
</evidence>
<comment type="catalytic activity">
    <reaction evidence="26">
        <text>nonan-2-one + NADP(+) = (3E)-nonen-2-one + NADPH + H(+)</text>
        <dbReference type="Rhea" id="RHEA:50616"/>
        <dbReference type="ChEBI" id="CHEBI:15378"/>
        <dbReference type="ChEBI" id="CHEBI:57783"/>
        <dbReference type="ChEBI" id="CHEBI:58349"/>
        <dbReference type="ChEBI" id="CHEBI:77927"/>
        <dbReference type="ChEBI" id="CHEBI:133457"/>
    </reaction>
    <physiologicalReaction direction="right-to-left" evidence="26">
        <dbReference type="Rhea" id="RHEA:50618"/>
    </physiologicalReaction>
</comment>
<dbReference type="EMBL" id="GFDF01010539">
    <property type="protein sequence ID" value="JAV03545.1"/>
    <property type="molecule type" value="Transcribed_RNA"/>
</dbReference>
<keyword evidence="7" id="KW-0963">Cytoplasm</keyword>
<evidence type="ECO:0000256" key="17">
    <source>
        <dbReference type="ARBA" id="ARBA00032255"/>
    </source>
</evidence>